<dbReference type="EMBL" id="JAZDWU010000002">
    <property type="protein sequence ID" value="KAL0010970.1"/>
    <property type="molecule type" value="Genomic_DNA"/>
</dbReference>
<name>A0AAW2DNT7_9ROSI</name>
<dbReference type="InterPro" id="IPR056648">
    <property type="entry name" value="DUF7746"/>
</dbReference>
<accession>A0AAW2DNT7</accession>
<protein>
    <recommendedName>
        <fullName evidence="2">DUF7746 domain-containing protein</fullName>
    </recommendedName>
</protein>
<sequence length="270" mass="30891">MLSDLKVKTEGTSTSAARTISRNGKENVFEENTDSDSLSSVSTKKIFEDGLPEIKRFVGKPIPVSFTKNWNSKPTPPDMQFEERPFQTQFSLNNNNYGHSEIVELLVTGFTGTLYGWWDSYLTEESRDSIKSAVKKNDEGFPIFDENQGRGIPDGVNTLIYTILKHFVGTPSNVSSRISDYLNNLRCLAMSDYKWYQGVFLSRVMLQKDCYKPYWKEKFIDGLPPIFAHKDSMDKLWRSNSFVSSRTTGFPPDIVNEQDHTVEENEIPDF</sequence>
<keyword evidence="4" id="KW-1185">Reference proteome</keyword>
<dbReference type="PANTHER" id="PTHR33054">
    <property type="entry name" value="CCHC-TYPE DOMAIN-CONTAINING PROTEIN"/>
    <property type="match status" value="1"/>
</dbReference>
<evidence type="ECO:0000313" key="3">
    <source>
        <dbReference type="EMBL" id="KAL0010970.1"/>
    </source>
</evidence>
<feature type="compositionally biased region" description="Polar residues" evidence="1">
    <location>
        <begin position="10"/>
        <end position="22"/>
    </location>
</feature>
<gene>
    <name evidence="3" type="ORF">SO802_006078</name>
</gene>
<evidence type="ECO:0000256" key="1">
    <source>
        <dbReference type="SAM" id="MobiDB-lite"/>
    </source>
</evidence>
<organism evidence="3 4">
    <name type="scientific">Lithocarpus litseifolius</name>
    <dbReference type="NCBI Taxonomy" id="425828"/>
    <lineage>
        <taxon>Eukaryota</taxon>
        <taxon>Viridiplantae</taxon>
        <taxon>Streptophyta</taxon>
        <taxon>Embryophyta</taxon>
        <taxon>Tracheophyta</taxon>
        <taxon>Spermatophyta</taxon>
        <taxon>Magnoliopsida</taxon>
        <taxon>eudicotyledons</taxon>
        <taxon>Gunneridae</taxon>
        <taxon>Pentapetalae</taxon>
        <taxon>rosids</taxon>
        <taxon>fabids</taxon>
        <taxon>Fagales</taxon>
        <taxon>Fagaceae</taxon>
        <taxon>Lithocarpus</taxon>
    </lineage>
</organism>
<feature type="domain" description="DUF7746" evidence="2">
    <location>
        <begin position="95"/>
        <end position="136"/>
    </location>
</feature>
<evidence type="ECO:0000259" key="2">
    <source>
        <dbReference type="Pfam" id="PF24925"/>
    </source>
</evidence>
<proteinExistence type="predicted"/>
<comment type="caution">
    <text evidence="3">The sequence shown here is derived from an EMBL/GenBank/DDBJ whole genome shotgun (WGS) entry which is preliminary data.</text>
</comment>
<dbReference type="Pfam" id="PF24925">
    <property type="entry name" value="DUF7746"/>
    <property type="match status" value="1"/>
</dbReference>
<dbReference type="PANTHER" id="PTHR33054:SF9">
    <property type="entry name" value="CCHC-TYPE DOMAIN-CONTAINING PROTEIN"/>
    <property type="match status" value="1"/>
</dbReference>
<evidence type="ECO:0000313" key="4">
    <source>
        <dbReference type="Proteomes" id="UP001459277"/>
    </source>
</evidence>
<feature type="region of interest" description="Disordered" evidence="1">
    <location>
        <begin position="1"/>
        <end position="35"/>
    </location>
</feature>
<dbReference type="Proteomes" id="UP001459277">
    <property type="component" value="Unassembled WGS sequence"/>
</dbReference>
<reference evidence="3 4" key="1">
    <citation type="submission" date="2024-01" db="EMBL/GenBank/DDBJ databases">
        <title>A telomere-to-telomere, gap-free genome of sweet tea (Lithocarpus litseifolius).</title>
        <authorList>
            <person name="Zhou J."/>
        </authorList>
    </citation>
    <scope>NUCLEOTIDE SEQUENCE [LARGE SCALE GENOMIC DNA]</scope>
    <source>
        <strain evidence="3">Zhou-2022a</strain>
        <tissue evidence="3">Leaf</tissue>
    </source>
</reference>
<dbReference type="AlphaFoldDB" id="A0AAW2DNT7"/>